<feature type="transmembrane region" description="Helical" evidence="8">
    <location>
        <begin position="12"/>
        <end position="32"/>
    </location>
</feature>
<sequence>MHCKAGSCSCFITHFQSFLLLILVLIQVHDLINSNRIHFKKCMYLTLFIFQIVAHDNRINSVKQFSSGFLAGVSAKIIVYPLDVIKKRLQLQDFIHSRDGFGKKFICNGLLNCIYVTVKEESIRGFFKGLSPSLIKAGFTTALHLTLYEQTFKLLQSLVNNF</sequence>
<name>A0A2H8TY22_9HEMI</name>
<comment type="similarity">
    <text evidence="2 7">Belongs to the mitochondrial carrier (TC 2.A.29) family.</text>
</comment>
<dbReference type="OrthoDB" id="18574at2759"/>
<evidence type="ECO:0000256" key="5">
    <source>
        <dbReference type="ARBA" id="ARBA00023136"/>
    </source>
</evidence>
<evidence type="ECO:0000256" key="4">
    <source>
        <dbReference type="ARBA" id="ARBA00022737"/>
    </source>
</evidence>
<dbReference type="AlphaFoldDB" id="A0A2H8TY22"/>
<evidence type="ECO:0000256" key="7">
    <source>
        <dbReference type="RuleBase" id="RU000488"/>
    </source>
</evidence>
<dbReference type="EMBL" id="GFXV01007342">
    <property type="protein sequence ID" value="MBW19147.1"/>
    <property type="molecule type" value="Transcribed_RNA"/>
</dbReference>
<proteinExistence type="inferred from homology"/>
<keyword evidence="5 6" id="KW-0472">Membrane</keyword>
<evidence type="ECO:0000256" key="6">
    <source>
        <dbReference type="PROSITE-ProRule" id="PRU00282"/>
    </source>
</evidence>
<comment type="subcellular location">
    <subcellularLocation>
        <location evidence="1">Membrane</location>
        <topology evidence="1">Multi-pass membrane protein</topology>
    </subcellularLocation>
</comment>
<accession>A0A2H8TY22</accession>
<evidence type="ECO:0000313" key="9">
    <source>
        <dbReference type="EMBL" id="MBW19147.1"/>
    </source>
</evidence>
<evidence type="ECO:0000256" key="3">
    <source>
        <dbReference type="ARBA" id="ARBA00022692"/>
    </source>
</evidence>
<dbReference type="PANTHER" id="PTHR24089">
    <property type="entry name" value="SOLUTE CARRIER FAMILY 25"/>
    <property type="match status" value="1"/>
</dbReference>
<dbReference type="GO" id="GO:0016020">
    <property type="term" value="C:membrane"/>
    <property type="evidence" value="ECO:0007669"/>
    <property type="project" value="UniProtKB-SubCell"/>
</dbReference>
<keyword evidence="8" id="KW-1133">Transmembrane helix</keyword>
<dbReference type="SUPFAM" id="SSF103506">
    <property type="entry name" value="Mitochondrial carrier"/>
    <property type="match status" value="1"/>
</dbReference>
<organism evidence="9">
    <name type="scientific">Melanaphis sacchari</name>
    <dbReference type="NCBI Taxonomy" id="742174"/>
    <lineage>
        <taxon>Eukaryota</taxon>
        <taxon>Metazoa</taxon>
        <taxon>Ecdysozoa</taxon>
        <taxon>Arthropoda</taxon>
        <taxon>Hexapoda</taxon>
        <taxon>Insecta</taxon>
        <taxon>Pterygota</taxon>
        <taxon>Neoptera</taxon>
        <taxon>Paraneoptera</taxon>
        <taxon>Hemiptera</taxon>
        <taxon>Sternorrhyncha</taxon>
        <taxon>Aphidomorpha</taxon>
        <taxon>Aphidoidea</taxon>
        <taxon>Aphididae</taxon>
        <taxon>Aphidini</taxon>
        <taxon>Melanaphis</taxon>
    </lineage>
</organism>
<keyword evidence="7" id="KW-0813">Transport</keyword>
<feature type="repeat" description="Solcar" evidence="6">
    <location>
        <begin position="59"/>
        <end position="154"/>
    </location>
</feature>
<dbReference type="Gene3D" id="1.50.40.10">
    <property type="entry name" value="Mitochondrial carrier domain"/>
    <property type="match status" value="1"/>
</dbReference>
<protein>
    <submittedName>
        <fullName evidence="9">Mitochondrial thiamine pyrophosphate carrier</fullName>
    </submittedName>
</protein>
<reference evidence="9" key="1">
    <citation type="submission" date="2017-10" db="EMBL/GenBank/DDBJ databases">
        <title>Transcriptome Assembly of Sugarcane Aphid Adults.</title>
        <authorList>
            <person name="Scully E.D."/>
            <person name="Palmer N.A."/>
            <person name="Geib S.M."/>
            <person name="Sarath G."/>
            <person name="Sattler S.E."/>
        </authorList>
    </citation>
    <scope>NUCLEOTIDE SEQUENCE</scope>
    <source>
        <tissue evidence="9">Whole body</tissue>
    </source>
</reference>
<dbReference type="InterPro" id="IPR018108">
    <property type="entry name" value="MCP_transmembrane"/>
</dbReference>
<keyword evidence="3 6" id="KW-0812">Transmembrane</keyword>
<evidence type="ECO:0000256" key="2">
    <source>
        <dbReference type="ARBA" id="ARBA00006375"/>
    </source>
</evidence>
<keyword evidence="4" id="KW-0677">Repeat</keyword>
<dbReference type="InterPro" id="IPR023395">
    <property type="entry name" value="MCP_dom_sf"/>
</dbReference>
<dbReference type="Pfam" id="PF00153">
    <property type="entry name" value="Mito_carr"/>
    <property type="match status" value="1"/>
</dbReference>
<evidence type="ECO:0000256" key="8">
    <source>
        <dbReference type="SAM" id="Phobius"/>
    </source>
</evidence>
<gene>
    <name evidence="9" type="primary">SLC25A19_2</name>
</gene>
<dbReference type="PROSITE" id="PS50920">
    <property type="entry name" value="SOLCAR"/>
    <property type="match status" value="1"/>
</dbReference>
<evidence type="ECO:0000256" key="1">
    <source>
        <dbReference type="ARBA" id="ARBA00004141"/>
    </source>
</evidence>